<name>A0A9X2SRN8_9PSEU</name>
<dbReference type="CDD" id="cd03216">
    <property type="entry name" value="ABC_Carb_Monos_I"/>
    <property type="match status" value="1"/>
</dbReference>
<gene>
    <name evidence="10" type="ORF">M8542_46900</name>
</gene>
<dbReference type="PANTHER" id="PTHR43790:SF9">
    <property type="entry name" value="GALACTOFURANOSE TRANSPORTER ATP-BINDING PROTEIN YTFR"/>
    <property type="match status" value="1"/>
</dbReference>
<dbReference type="InterPro" id="IPR027417">
    <property type="entry name" value="P-loop_NTPase"/>
</dbReference>
<evidence type="ECO:0000256" key="6">
    <source>
        <dbReference type="ARBA" id="ARBA00022840"/>
    </source>
</evidence>
<evidence type="ECO:0000256" key="8">
    <source>
        <dbReference type="ARBA" id="ARBA00023136"/>
    </source>
</evidence>
<dbReference type="SUPFAM" id="SSF52540">
    <property type="entry name" value="P-loop containing nucleoside triphosphate hydrolases"/>
    <property type="match status" value="2"/>
</dbReference>
<dbReference type="PROSITE" id="PS50893">
    <property type="entry name" value="ABC_TRANSPORTER_2"/>
    <property type="match status" value="2"/>
</dbReference>
<protein>
    <submittedName>
        <fullName evidence="10">Sugar ABC transporter ATP-binding protein</fullName>
    </submittedName>
</protein>
<dbReference type="CDD" id="cd03215">
    <property type="entry name" value="ABC_Carb_Monos_II"/>
    <property type="match status" value="1"/>
</dbReference>
<keyword evidence="6 10" id="KW-0067">ATP-binding</keyword>
<evidence type="ECO:0000256" key="4">
    <source>
        <dbReference type="ARBA" id="ARBA00022737"/>
    </source>
</evidence>
<dbReference type="InterPro" id="IPR017871">
    <property type="entry name" value="ABC_transporter-like_CS"/>
</dbReference>
<dbReference type="RefSeq" id="WP_257926924.1">
    <property type="nucleotide sequence ID" value="NZ_JAMXQV010000044.1"/>
</dbReference>
<keyword evidence="5" id="KW-0547">Nucleotide-binding</keyword>
<dbReference type="Gene3D" id="3.40.50.300">
    <property type="entry name" value="P-loop containing nucleotide triphosphate hydrolases"/>
    <property type="match status" value="2"/>
</dbReference>
<feature type="domain" description="ABC transporter" evidence="9">
    <location>
        <begin position="9"/>
        <end position="245"/>
    </location>
</feature>
<organism evidence="10 11">
    <name type="scientific">Amycolatopsis iheyensis</name>
    <dbReference type="NCBI Taxonomy" id="2945988"/>
    <lineage>
        <taxon>Bacteria</taxon>
        <taxon>Bacillati</taxon>
        <taxon>Actinomycetota</taxon>
        <taxon>Actinomycetes</taxon>
        <taxon>Pseudonocardiales</taxon>
        <taxon>Pseudonocardiaceae</taxon>
        <taxon>Amycolatopsis</taxon>
    </lineage>
</organism>
<keyword evidence="7" id="KW-1278">Translocase</keyword>
<dbReference type="Proteomes" id="UP001144096">
    <property type="component" value="Unassembled WGS sequence"/>
</dbReference>
<keyword evidence="8" id="KW-0472">Membrane</keyword>
<evidence type="ECO:0000259" key="9">
    <source>
        <dbReference type="PROSITE" id="PS50893"/>
    </source>
</evidence>
<reference evidence="10" key="1">
    <citation type="submission" date="2022-06" db="EMBL/GenBank/DDBJ databases">
        <title>Amycolatopsis iheyaensis sp. nov., a new species of the genus Amycolatopsis isolated from soil in Iheya island, Japan.</title>
        <authorList>
            <person name="Ngamcharungchit C."/>
            <person name="Kanto H."/>
            <person name="Take A."/>
            <person name="Intra B."/>
            <person name="Matsumoto A."/>
            <person name="Panbangred W."/>
            <person name="Inahashi Y."/>
        </authorList>
    </citation>
    <scope>NUCLEOTIDE SEQUENCE</scope>
    <source>
        <strain evidence="10">OK19-0408</strain>
    </source>
</reference>
<comment type="caution">
    <text evidence="10">The sequence shown here is derived from an EMBL/GenBank/DDBJ whole genome shotgun (WGS) entry which is preliminary data.</text>
</comment>
<dbReference type="GO" id="GO:0016887">
    <property type="term" value="F:ATP hydrolysis activity"/>
    <property type="evidence" value="ECO:0007669"/>
    <property type="project" value="InterPro"/>
</dbReference>
<evidence type="ECO:0000256" key="5">
    <source>
        <dbReference type="ARBA" id="ARBA00022741"/>
    </source>
</evidence>
<accession>A0A9X2SRN8</accession>
<dbReference type="AlphaFoldDB" id="A0A9X2SRN8"/>
<keyword evidence="4" id="KW-0677">Repeat</keyword>
<dbReference type="InterPro" id="IPR003593">
    <property type="entry name" value="AAA+_ATPase"/>
</dbReference>
<keyword evidence="11" id="KW-1185">Reference proteome</keyword>
<dbReference type="PANTHER" id="PTHR43790">
    <property type="entry name" value="CARBOHYDRATE TRANSPORT ATP-BINDING PROTEIN MG119-RELATED"/>
    <property type="match status" value="1"/>
</dbReference>
<dbReference type="FunFam" id="3.40.50.300:FF:000127">
    <property type="entry name" value="Ribose import ATP-binding protein RbsA"/>
    <property type="match status" value="1"/>
</dbReference>
<keyword evidence="2" id="KW-0813">Transport</keyword>
<dbReference type="InterPro" id="IPR003439">
    <property type="entry name" value="ABC_transporter-like_ATP-bd"/>
</dbReference>
<feature type="domain" description="ABC transporter" evidence="9">
    <location>
        <begin position="262"/>
        <end position="508"/>
    </location>
</feature>
<keyword evidence="3" id="KW-1003">Cell membrane</keyword>
<evidence type="ECO:0000256" key="3">
    <source>
        <dbReference type="ARBA" id="ARBA00022475"/>
    </source>
</evidence>
<evidence type="ECO:0000256" key="2">
    <source>
        <dbReference type="ARBA" id="ARBA00022448"/>
    </source>
</evidence>
<evidence type="ECO:0000256" key="1">
    <source>
        <dbReference type="ARBA" id="ARBA00004202"/>
    </source>
</evidence>
<dbReference type="GO" id="GO:0005524">
    <property type="term" value="F:ATP binding"/>
    <property type="evidence" value="ECO:0007669"/>
    <property type="project" value="UniProtKB-KW"/>
</dbReference>
<evidence type="ECO:0000256" key="7">
    <source>
        <dbReference type="ARBA" id="ARBA00022967"/>
    </source>
</evidence>
<dbReference type="InterPro" id="IPR050107">
    <property type="entry name" value="ABC_carbohydrate_import_ATPase"/>
</dbReference>
<dbReference type="EMBL" id="JAMXQV010000044">
    <property type="protein sequence ID" value="MCR6490360.1"/>
    <property type="molecule type" value="Genomic_DNA"/>
</dbReference>
<dbReference type="PROSITE" id="PS00211">
    <property type="entry name" value="ABC_TRANSPORTER_1"/>
    <property type="match status" value="1"/>
</dbReference>
<dbReference type="SMART" id="SM00382">
    <property type="entry name" value="AAA"/>
    <property type="match status" value="2"/>
</dbReference>
<dbReference type="GO" id="GO:0005886">
    <property type="term" value="C:plasma membrane"/>
    <property type="evidence" value="ECO:0007669"/>
    <property type="project" value="UniProtKB-SubCell"/>
</dbReference>
<evidence type="ECO:0000313" key="10">
    <source>
        <dbReference type="EMBL" id="MCR6490360.1"/>
    </source>
</evidence>
<dbReference type="Pfam" id="PF00005">
    <property type="entry name" value="ABC_tran"/>
    <property type="match status" value="2"/>
</dbReference>
<sequence length="514" mass="54635">MEEPGTPLVVMTGISKAYGGTLACDHVDFTVRRGEVHALLGENGAGKSTLMRILSGDVTGHHGTIEIDGEQTTFGEPADAQRRGIAMIPQELDLVPGLSVAANIFLGRELRTKAGTIARQRMHRETRELLARTGIALDPKRSVGELRTGEQQLVAIAKALALDARVLIMDEPTSALTGAEVERMFKVINELRDAGAGIVYISHRLEEIGRIADRATILRNGRVAAGFAARDLTVEQVTEAMIGRPVQALFRVKHGETGGELLRLDDFALRPRRHRPGRREPAGISLTVGAGEIVGLGGLLGSGRTELLETLFGAGTPGRWQGHVSFNGREIHPRSPRQAVRLGLALVPEDRRIAGLALPQSVRANTALSIVDRIATAGFLTRSRENDVSAKILAELKVKGALAAPVGTLSGGNQQKVVLGRALLTEPKLLLLDEPTRGVDVGAKAEIYQLLAAAAARGIGVLLASSEPAELVGLCDRVVVLHDGRSSQELDTHDAGEAELLAAAMGETTTKGIR</sequence>
<evidence type="ECO:0000313" key="11">
    <source>
        <dbReference type="Proteomes" id="UP001144096"/>
    </source>
</evidence>
<proteinExistence type="predicted"/>
<comment type="subcellular location">
    <subcellularLocation>
        <location evidence="1">Cell membrane</location>
        <topology evidence="1">Peripheral membrane protein</topology>
    </subcellularLocation>
</comment>